<accession>A0A2Z5Y4T4</accession>
<evidence type="ECO:0000313" key="2">
    <source>
        <dbReference type="Proteomes" id="UP000269226"/>
    </source>
</evidence>
<gene>
    <name evidence="1" type="ORF">DAT561_p0025</name>
</gene>
<sequence>MAKEKPINFDNNEIPILLKESVGKVTFVSVRNDKFVNDAEGNRTDEIRAQSIEVSSEAQRENFNVDLVPTFNLSALELHFGDEIELLGVTTCTPWAMLPPNNNNVNNAVTGFSIMDEGIKKVLPNQTTNNFSKQNEGDKKKEK</sequence>
<keyword evidence="1" id="KW-0614">Plasmid</keyword>
<organism evidence="1 2">
    <name type="scientific">Melissococcus plutonius</name>
    <dbReference type="NCBI Taxonomy" id="33970"/>
    <lineage>
        <taxon>Bacteria</taxon>
        <taxon>Bacillati</taxon>
        <taxon>Bacillota</taxon>
        <taxon>Bacilli</taxon>
        <taxon>Lactobacillales</taxon>
        <taxon>Enterococcaceae</taxon>
        <taxon>Melissococcus</taxon>
    </lineage>
</organism>
<dbReference type="EMBL" id="AP018494">
    <property type="protein sequence ID" value="BBC61887.1"/>
    <property type="molecule type" value="Genomic_DNA"/>
</dbReference>
<dbReference type="Proteomes" id="UP000269226">
    <property type="component" value="Plasmid pMP19"/>
</dbReference>
<reference evidence="1 2" key="1">
    <citation type="submission" date="2018-01" db="EMBL/GenBank/DDBJ databases">
        <title>Whole genome sequence of Melissococcus plutonius DAT561.</title>
        <authorList>
            <person name="Okumura K."/>
            <person name="Takamatsu D."/>
            <person name="Okura M."/>
        </authorList>
    </citation>
    <scope>NUCLEOTIDE SEQUENCE [LARGE SCALE GENOMIC DNA]</scope>
    <source>
        <strain evidence="1 2">DAT561</strain>
        <plasmid evidence="2">pmp19 dat561 dna</plasmid>
    </source>
</reference>
<proteinExistence type="predicted"/>
<dbReference type="Gene3D" id="2.40.50.390">
    <property type="entry name" value="Conjugative transposon protein, DUF961"/>
    <property type="match status" value="1"/>
</dbReference>
<geneLocation type="plasmid" evidence="2">
    <name>pmp19 dat561 dna</name>
</geneLocation>
<protein>
    <submittedName>
        <fullName evidence="1">Uncharacterized protein</fullName>
    </submittedName>
</protein>
<dbReference type="GeneID" id="39499521"/>
<dbReference type="AlphaFoldDB" id="A0A2Z5Y4T4"/>
<evidence type="ECO:0000313" key="1">
    <source>
        <dbReference type="EMBL" id="BBC61887.1"/>
    </source>
</evidence>
<dbReference type="InterPro" id="IPR038620">
    <property type="entry name" value="YdcP-like_sf"/>
</dbReference>
<name>A0A2Z5Y4T4_9ENTE</name>
<dbReference type="RefSeq" id="WP_048593209.1">
    <property type="nucleotide sequence ID" value="NZ_AP018494.1"/>
</dbReference>